<dbReference type="SUPFAM" id="SSF53098">
    <property type="entry name" value="Ribonuclease H-like"/>
    <property type="match status" value="1"/>
</dbReference>
<keyword evidence="2" id="KW-1185">Reference proteome</keyword>
<proteinExistence type="predicted"/>
<sequence length="544" mass="62552">KSKKICGDQVPLKFCNLPARKCAEHTNVYYYDIVIFSNDPGTWNVNSKEFVSYYIEKGPFEYQNLNADFSLSANNEFITLIAKKTRLVIVNEIKKAGYYSISVDSTPDISHIDQLTIIIRYVTCNGPVERFLTFINIENHTGKYLAPILLEFMVDNEIDINLCRGQSYDNASNMSGPYSGMQAIIKANNPFADFISCTAHSLNLVGQSAVDCCVETVSFFGFVQELYNFFSVSTSRWSILKKSLDSKCPVPKSIAKTRWSANAEAIKALSIGYKDIYTALVCIKNDEFQKQTTRQQSRNLIGIMSKLETGIICELWNDILGPFNICSKSLQSINIDLCTAINLMKSLKSVLDQIREKYDNYEFKGMEITVNKPYKSSENRKRKKRCDNETAYMFTDKELFKVQTFYVIIDKLNSALQYRIDAYKEVENNFRLLSNFSIEMKSEQIEEGMKNLCKKYPIDFPHSFKDEFKQFITFTSLSLPIYNTSNNSIEKFINLYKMILNLNVSECFPNVEKTLRLYLTLMCTNCSGERSFSRLKLIKKCIKI</sequence>
<evidence type="ECO:0000313" key="2">
    <source>
        <dbReference type="Proteomes" id="UP000478052"/>
    </source>
</evidence>
<dbReference type="AlphaFoldDB" id="A0A6G0VY87"/>
<name>A0A6G0VY87_APHCR</name>
<organism evidence="1 2">
    <name type="scientific">Aphis craccivora</name>
    <name type="common">Cowpea aphid</name>
    <dbReference type="NCBI Taxonomy" id="307492"/>
    <lineage>
        <taxon>Eukaryota</taxon>
        <taxon>Metazoa</taxon>
        <taxon>Ecdysozoa</taxon>
        <taxon>Arthropoda</taxon>
        <taxon>Hexapoda</taxon>
        <taxon>Insecta</taxon>
        <taxon>Pterygota</taxon>
        <taxon>Neoptera</taxon>
        <taxon>Paraneoptera</taxon>
        <taxon>Hemiptera</taxon>
        <taxon>Sternorrhyncha</taxon>
        <taxon>Aphidomorpha</taxon>
        <taxon>Aphidoidea</taxon>
        <taxon>Aphididae</taxon>
        <taxon>Aphidini</taxon>
        <taxon>Aphis</taxon>
        <taxon>Aphis</taxon>
    </lineage>
</organism>
<dbReference type="PANTHER" id="PTHR45749">
    <property type="match status" value="1"/>
</dbReference>
<evidence type="ECO:0000313" key="1">
    <source>
        <dbReference type="EMBL" id="KAF0713877.1"/>
    </source>
</evidence>
<feature type="non-terminal residue" evidence="1">
    <location>
        <position position="544"/>
    </location>
</feature>
<dbReference type="OrthoDB" id="10063284at2759"/>
<comment type="caution">
    <text evidence="1">The sequence shown here is derived from an EMBL/GenBank/DDBJ whole genome shotgun (WGS) entry which is preliminary data.</text>
</comment>
<dbReference type="Proteomes" id="UP000478052">
    <property type="component" value="Unassembled WGS sequence"/>
</dbReference>
<dbReference type="EMBL" id="VUJU01010546">
    <property type="protein sequence ID" value="KAF0713877.1"/>
    <property type="molecule type" value="Genomic_DNA"/>
</dbReference>
<gene>
    <name evidence="1" type="ORF">FWK35_00037364</name>
</gene>
<feature type="non-terminal residue" evidence="1">
    <location>
        <position position="1"/>
    </location>
</feature>
<dbReference type="InterPro" id="IPR012337">
    <property type="entry name" value="RNaseH-like_sf"/>
</dbReference>
<dbReference type="PANTHER" id="PTHR45749:SF23">
    <property type="entry name" value="ZINC FINGER MYM-TYPE PROTEIN 1-LIKE"/>
    <property type="match status" value="1"/>
</dbReference>
<accession>A0A6G0VY87</accession>
<protein>
    <submittedName>
        <fullName evidence="1">Uncharacterized protein</fullName>
    </submittedName>
</protein>
<reference evidence="1 2" key="1">
    <citation type="submission" date="2019-08" db="EMBL/GenBank/DDBJ databases">
        <title>Whole genome of Aphis craccivora.</title>
        <authorList>
            <person name="Voronova N.V."/>
            <person name="Shulinski R.S."/>
            <person name="Bandarenka Y.V."/>
            <person name="Zhorov D.G."/>
            <person name="Warner D."/>
        </authorList>
    </citation>
    <scope>NUCLEOTIDE SEQUENCE [LARGE SCALE GENOMIC DNA]</scope>
    <source>
        <strain evidence="1">180601</strain>
        <tissue evidence="1">Whole Body</tissue>
    </source>
</reference>